<dbReference type="SUPFAM" id="SSF52172">
    <property type="entry name" value="CheY-like"/>
    <property type="match status" value="1"/>
</dbReference>
<dbReference type="Gene3D" id="3.40.50.2300">
    <property type="match status" value="1"/>
</dbReference>
<feature type="modified residue" description="4-aspartylphosphate" evidence="3">
    <location>
        <position position="56"/>
    </location>
</feature>
<dbReference type="InterPro" id="IPR016032">
    <property type="entry name" value="Sig_transdc_resp-reg_C-effctor"/>
</dbReference>
<dbReference type="PROSITE" id="PS50043">
    <property type="entry name" value="HTH_LUXR_2"/>
    <property type="match status" value="1"/>
</dbReference>
<dbReference type="PRINTS" id="PR00038">
    <property type="entry name" value="HTHLUXR"/>
</dbReference>
<dbReference type="CDD" id="cd06170">
    <property type="entry name" value="LuxR_C_like"/>
    <property type="match status" value="1"/>
</dbReference>
<dbReference type="InterPro" id="IPR039420">
    <property type="entry name" value="WalR-like"/>
</dbReference>
<dbReference type="AlphaFoldDB" id="A0A4R6UXY1"/>
<dbReference type="PANTHER" id="PTHR43214">
    <property type="entry name" value="TWO-COMPONENT RESPONSE REGULATOR"/>
    <property type="match status" value="1"/>
</dbReference>
<feature type="domain" description="Response regulatory" evidence="5">
    <location>
        <begin position="5"/>
        <end position="122"/>
    </location>
</feature>
<dbReference type="InterPro" id="IPR036388">
    <property type="entry name" value="WH-like_DNA-bd_sf"/>
</dbReference>
<dbReference type="SUPFAM" id="SSF46894">
    <property type="entry name" value="C-terminal effector domain of the bipartite response regulators"/>
    <property type="match status" value="1"/>
</dbReference>
<protein>
    <submittedName>
        <fullName evidence="6">LuxR family two component transcriptional regulator</fullName>
    </submittedName>
</protein>
<proteinExistence type="predicted"/>
<dbReference type="InterPro" id="IPR058245">
    <property type="entry name" value="NreC/VraR/RcsB-like_REC"/>
</dbReference>
<dbReference type="SMART" id="SM00421">
    <property type="entry name" value="HTH_LUXR"/>
    <property type="match status" value="1"/>
</dbReference>
<dbReference type="OrthoDB" id="9808843at2"/>
<dbReference type="PROSITE" id="PS00622">
    <property type="entry name" value="HTH_LUXR_1"/>
    <property type="match status" value="1"/>
</dbReference>
<dbReference type="Pfam" id="PF00072">
    <property type="entry name" value="Response_reg"/>
    <property type="match status" value="1"/>
</dbReference>
<dbReference type="CDD" id="cd17535">
    <property type="entry name" value="REC_NarL-like"/>
    <property type="match status" value="1"/>
</dbReference>
<keyword evidence="2" id="KW-0238">DNA-binding</keyword>
<evidence type="ECO:0000259" key="5">
    <source>
        <dbReference type="PROSITE" id="PS50110"/>
    </source>
</evidence>
<dbReference type="InterPro" id="IPR011006">
    <property type="entry name" value="CheY-like_superfamily"/>
</dbReference>
<accession>A0A4R6UXY1</accession>
<keyword evidence="7" id="KW-1185">Reference proteome</keyword>
<name>A0A4R6UXY1_9ACTN</name>
<dbReference type="RefSeq" id="WP_133742659.1">
    <property type="nucleotide sequence ID" value="NZ_SNYN01000018.1"/>
</dbReference>
<gene>
    <name evidence="6" type="ORF">EV190_11810</name>
</gene>
<evidence type="ECO:0000259" key="4">
    <source>
        <dbReference type="PROSITE" id="PS50043"/>
    </source>
</evidence>
<keyword evidence="1 3" id="KW-0597">Phosphoprotein</keyword>
<dbReference type="InterPro" id="IPR001789">
    <property type="entry name" value="Sig_transdc_resp-reg_receiver"/>
</dbReference>
<evidence type="ECO:0000256" key="3">
    <source>
        <dbReference type="PROSITE-ProRule" id="PRU00169"/>
    </source>
</evidence>
<dbReference type="Proteomes" id="UP000295281">
    <property type="component" value="Unassembled WGS sequence"/>
</dbReference>
<dbReference type="InterPro" id="IPR000792">
    <property type="entry name" value="Tscrpt_reg_LuxR_C"/>
</dbReference>
<dbReference type="SMART" id="SM00448">
    <property type="entry name" value="REC"/>
    <property type="match status" value="1"/>
</dbReference>
<dbReference type="PROSITE" id="PS50110">
    <property type="entry name" value="RESPONSE_REGULATORY"/>
    <property type="match status" value="1"/>
</dbReference>
<feature type="domain" description="HTH luxR-type" evidence="4">
    <location>
        <begin position="139"/>
        <end position="204"/>
    </location>
</feature>
<evidence type="ECO:0000313" key="6">
    <source>
        <dbReference type="EMBL" id="TDQ48474.1"/>
    </source>
</evidence>
<sequence length="227" mass="24287">MSSIRILLADDHTLLRNALTELLHMENDFEVVAVAGDVSEALRLAALHQPDVALLDIQMPGNEQPAATLHRFRQSAPRMQVLVLTMYDDARLAQELLPLGIRGYLHKSVTGGALAAAVRSASTPNGTVTLSMSPAILSAPSPRGPLSPREEQVLQLAARGLSNHQIARRLEITEGTVKRHMSNIFDKLGAQSRVEAANIAVSRGLIASPVAPSQPRHTAARGPVMSG</sequence>
<dbReference type="GO" id="GO:0000160">
    <property type="term" value="P:phosphorelay signal transduction system"/>
    <property type="evidence" value="ECO:0007669"/>
    <property type="project" value="InterPro"/>
</dbReference>
<dbReference type="GO" id="GO:0006355">
    <property type="term" value="P:regulation of DNA-templated transcription"/>
    <property type="evidence" value="ECO:0007669"/>
    <property type="project" value="InterPro"/>
</dbReference>
<evidence type="ECO:0000256" key="1">
    <source>
        <dbReference type="ARBA" id="ARBA00022553"/>
    </source>
</evidence>
<organism evidence="6 7">
    <name type="scientific">Actinorugispora endophytica</name>
    <dbReference type="NCBI Taxonomy" id="1605990"/>
    <lineage>
        <taxon>Bacteria</taxon>
        <taxon>Bacillati</taxon>
        <taxon>Actinomycetota</taxon>
        <taxon>Actinomycetes</taxon>
        <taxon>Streptosporangiales</taxon>
        <taxon>Nocardiopsidaceae</taxon>
        <taxon>Actinorugispora</taxon>
    </lineage>
</organism>
<evidence type="ECO:0000256" key="2">
    <source>
        <dbReference type="ARBA" id="ARBA00023125"/>
    </source>
</evidence>
<dbReference type="Gene3D" id="1.10.10.10">
    <property type="entry name" value="Winged helix-like DNA-binding domain superfamily/Winged helix DNA-binding domain"/>
    <property type="match status" value="1"/>
</dbReference>
<dbReference type="EMBL" id="SNYN01000018">
    <property type="protein sequence ID" value="TDQ48474.1"/>
    <property type="molecule type" value="Genomic_DNA"/>
</dbReference>
<comment type="caution">
    <text evidence="6">The sequence shown here is derived from an EMBL/GenBank/DDBJ whole genome shotgun (WGS) entry which is preliminary data.</text>
</comment>
<dbReference type="GO" id="GO:0003677">
    <property type="term" value="F:DNA binding"/>
    <property type="evidence" value="ECO:0007669"/>
    <property type="project" value="UniProtKB-KW"/>
</dbReference>
<dbReference type="Pfam" id="PF00196">
    <property type="entry name" value="GerE"/>
    <property type="match status" value="1"/>
</dbReference>
<reference evidence="6 7" key="1">
    <citation type="submission" date="2019-03" db="EMBL/GenBank/DDBJ databases">
        <title>Genomic Encyclopedia of Type Strains, Phase IV (KMG-IV): sequencing the most valuable type-strain genomes for metagenomic binning, comparative biology and taxonomic classification.</title>
        <authorList>
            <person name="Goeker M."/>
        </authorList>
    </citation>
    <scope>NUCLEOTIDE SEQUENCE [LARGE SCALE GENOMIC DNA]</scope>
    <source>
        <strain evidence="6 7">DSM 46770</strain>
    </source>
</reference>
<evidence type="ECO:0000313" key="7">
    <source>
        <dbReference type="Proteomes" id="UP000295281"/>
    </source>
</evidence>
<dbReference type="PANTHER" id="PTHR43214:SF42">
    <property type="entry name" value="TRANSCRIPTIONAL REGULATORY PROTEIN DESR"/>
    <property type="match status" value="1"/>
</dbReference>